<dbReference type="KEGG" id="ccos:Pan44_27140"/>
<reference evidence="2 3" key="1">
    <citation type="submission" date="2019-02" db="EMBL/GenBank/DDBJ databases">
        <title>Deep-cultivation of Planctomycetes and their phenomic and genomic characterization uncovers novel biology.</title>
        <authorList>
            <person name="Wiegand S."/>
            <person name="Jogler M."/>
            <person name="Boedeker C."/>
            <person name="Pinto D."/>
            <person name="Vollmers J."/>
            <person name="Rivas-Marin E."/>
            <person name="Kohn T."/>
            <person name="Peeters S.H."/>
            <person name="Heuer A."/>
            <person name="Rast P."/>
            <person name="Oberbeckmann S."/>
            <person name="Bunk B."/>
            <person name="Jeske O."/>
            <person name="Meyerdierks A."/>
            <person name="Storesund J.E."/>
            <person name="Kallscheuer N."/>
            <person name="Luecker S."/>
            <person name="Lage O.M."/>
            <person name="Pohl T."/>
            <person name="Merkel B.J."/>
            <person name="Hornburger P."/>
            <person name="Mueller R.-W."/>
            <person name="Bruemmer F."/>
            <person name="Labrenz M."/>
            <person name="Spormann A.M."/>
            <person name="Op den Camp H."/>
            <person name="Overmann J."/>
            <person name="Amann R."/>
            <person name="Jetten M.S.M."/>
            <person name="Mascher T."/>
            <person name="Medema M.H."/>
            <person name="Devos D.P."/>
            <person name="Kaster A.-K."/>
            <person name="Ovreas L."/>
            <person name="Rohde M."/>
            <person name="Galperin M.Y."/>
            <person name="Jogler C."/>
        </authorList>
    </citation>
    <scope>NUCLEOTIDE SEQUENCE [LARGE SCALE GENOMIC DNA]</scope>
    <source>
        <strain evidence="2 3">Pan44</strain>
    </source>
</reference>
<dbReference type="EMBL" id="CP036271">
    <property type="protein sequence ID" value="QDT54679.1"/>
    <property type="molecule type" value="Genomic_DNA"/>
</dbReference>
<proteinExistence type="predicted"/>
<feature type="domain" description="Winged helix DNA-binding" evidence="1">
    <location>
        <begin position="31"/>
        <end position="110"/>
    </location>
</feature>
<dbReference type="AlphaFoldDB" id="A0A517SEW6"/>
<keyword evidence="3" id="KW-1185">Reference proteome</keyword>
<dbReference type="Gene3D" id="1.10.10.10">
    <property type="entry name" value="Winged helix-like DNA-binding domain superfamily/Winged helix DNA-binding domain"/>
    <property type="match status" value="1"/>
</dbReference>
<dbReference type="InterPro" id="IPR011991">
    <property type="entry name" value="ArsR-like_HTH"/>
</dbReference>
<sequence>MARKDSGGAGDSDGGRFAYDGLDRVIHEKARLGLMTSLAASSDGVTFVELKELCRLTDGNLSRHLKVLEDAGLVGLWKRGAGRNQQTLVQLTATGRAEFLKYLGVLEQVVRDAGVSAQGFRERVSPA</sequence>
<dbReference type="Proteomes" id="UP000315700">
    <property type="component" value="Chromosome"/>
</dbReference>
<dbReference type="PANTHER" id="PTHR37318:SF1">
    <property type="entry name" value="BSL7504 PROTEIN"/>
    <property type="match status" value="1"/>
</dbReference>
<dbReference type="Pfam" id="PF13601">
    <property type="entry name" value="HTH_34"/>
    <property type="match status" value="1"/>
</dbReference>
<dbReference type="SUPFAM" id="SSF46785">
    <property type="entry name" value="Winged helix' DNA-binding domain"/>
    <property type="match status" value="1"/>
</dbReference>
<accession>A0A517SEW6</accession>
<name>A0A517SEW6_9PLAN</name>
<dbReference type="CDD" id="cd00090">
    <property type="entry name" value="HTH_ARSR"/>
    <property type="match status" value="1"/>
</dbReference>
<evidence type="ECO:0000313" key="2">
    <source>
        <dbReference type="EMBL" id="QDT54679.1"/>
    </source>
</evidence>
<evidence type="ECO:0000259" key="1">
    <source>
        <dbReference type="Pfam" id="PF13601"/>
    </source>
</evidence>
<dbReference type="InterPro" id="IPR036388">
    <property type="entry name" value="WH-like_DNA-bd_sf"/>
</dbReference>
<organism evidence="2 3">
    <name type="scientific">Caulifigura coniformis</name>
    <dbReference type="NCBI Taxonomy" id="2527983"/>
    <lineage>
        <taxon>Bacteria</taxon>
        <taxon>Pseudomonadati</taxon>
        <taxon>Planctomycetota</taxon>
        <taxon>Planctomycetia</taxon>
        <taxon>Planctomycetales</taxon>
        <taxon>Planctomycetaceae</taxon>
        <taxon>Caulifigura</taxon>
    </lineage>
</organism>
<dbReference type="OrthoDB" id="9800369at2"/>
<gene>
    <name evidence="2" type="ORF">Pan44_27140</name>
</gene>
<dbReference type="RefSeq" id="WP_145030518.1">
    <property type="nucleotide sequence ID" value="NZ_CP036271.1"/>
</dbReference>
<dbReference type="InParanoid" id="A0A517SEW6"/>
<dbReference type="InterPro" id="IPR027395">
    <property type="entry name" value="WH_DNA-bd_dom"/>
</dbReference>
<dbReference type="GO" id="GO:0006355">
    <property type="term" value="P:regulation of DNA-templated transcription"/>
    <property type="evidence" value="ECO:0007669"/>
    <property type="project" value="UniProtKB-ARBA"/>
</dbReference>
<protein>
    <submittedName>
        <fullName evidence="2">Helix-turn-helix domain protein</fullName>
    </submittedName>
</protein>
<evidence type="ECO:0000313" key="3">
    <source>
        <dbReference type="Proteomes" id="UP000315700"/>
    </source>
</evidence>
<dbReference type="PANTHER" id="PTHR37318">
    <property type="entry name" value="BSL7504 PROTEIN"/>
    <property type="match status" value="1"/>
</dbReference>
<dbReference type="InterPro" id="IPR036390">
    <property type="entry name" value="WH_DNA-bd_sf"/>
</dbReference>